<feature type="domain" description="Sulphur oxidation protein SoxZ" evidence="1">
    <location>
        <begin position="179"/>
        <end position="268"/>
    </location>
</feature>
<name>A0A2N4UF00_9BURK</name>
<dbReference type="EMBL" id="PDNV01000007">
    <property type="protein sequence ID" value="PLC53586.1"/>
    <property type="molecule type" value="Genomic_DNA"/>
</dbReference>
<evidence type="ECO:0000313" key="3">
    <source>
        <dbReference type="EMBL" id="PLC53586.1"/>
    </source>
</evidence>
<protein>
    <recommendedName>
        <fullName evidence="5">Sulfur oxidation protein SoxY</fullName>
    </recommendedName>
</protein>
<organism evidence="3 4">
    <name type="scientific">Pollutimonas nitritireducens</name>
    <dbReference type="NCBI Taxonomy" id="2045209"/>
    <lineage>
        <taxon>Bacteria</taxon>
        <taxon>Pseudomonadati</taxon>
        <taxon>Pseudomonadota</taxon>
        <taxon>Betaproteobacteria</taxon>
        <taxon>Burkholderiales</taxon>
        <taxon>Alcaligenaceae</taxon>
        <taxon>Pollutimonas</taxon>
    </lineage>
</organism>
<dbReference type="Pfam" id="PF13501">
    <property type="entry name" value="SoxY"/>
    <property type="match status" value="1"/>
</dbReference>
<dbReference type="InterPro" id="IPR032711">
    <property type="entry name" value="SoxY"/>
</dbReference>
<dbReference type="OrthoDB" id="8909320at2"/>
<dbReference type="InterPro" id="IPR014880">
    <property type="entry name" value="SoxZ_dom"/>
</dbReference>
<evidence type="ECO:0000259" key="2">
    <source>
        <dbReference type="Pfam" id="PF13501"/>
    </source>
</evidence>
<dbReference type="InterPro" id="IPR014756">
    <property type="entry name" value="Ig_E-set"/>
</dbReference>
<sequence length="279" mass="30290">MPASCLMGFPAIHPETDRSITRRRVLQCTLAGVTALCLPRLTTAQSWRGIATIRDWIGDAKLSDEALLMGLPLVAEDGSAVPLTVNAGLDPSRSPIRRLAVFAPGNPTASVAEFDFGQEINTLNLSTRIRLSESQTVIAIAHMDDGRVMIAGRDVRVTTSGCIAPGQPDSANEMKARVRVPKTWKQGTTGEVLTMITHPMTTGLAADAAGVTPPQRIIKTFSATLGDRPLIKATYYRSLSMNPYLRFEVTPRQSGELRFEWIEDTGRAVAYKETLALVN</sequence>
<gene>
    <name evidence="3" type="ORF">CR155_12235</name>
</gene>
<dbReference type="AlphaFoldDB" id="A0A2N4UF00"/>
<accession>A0A2N4UF00</accession>
<comment type="caution">
    <text evidence="3">The sequence shown here is derived from an EMBL/GenBank/DDBJ whole genome shotgun (WGS) entry which is preliminary data.</text>
</comment>
<dbReference type="Gene3D" id="2.60.40.2470">
    <property type="entry name" value="SoxY domain"/>
    <property type="match status" value="1"/>
</dbReference>
<evidence type="ECO:0000259" key="1">
    <source>
        <dbReference type="Pfam" id="PF08770"/>
    </source>
</evidence>
<feature type="domain" description="Ig-like SoxY" evidence="2">
    <location>
        <begin position="56"/>
        <end position="162"/>
    </location>
</feature>
<dbReference type="RefSeq" id="WP_102070309.1">
    <property type="nucleotide sequence ID" value="NZ_PDNV01000007.1"/>
</dbReference>
<dbReference type="InterPro" id="IPR013783">
    <property type="entry name" value="Ig-like_fold"/>
</dbReference>
<dbReference type="InterPro" id="IPR038162">
    <property type="entry name" value="SoxY_sf"/>
</dbReference>
<proteinExistence type="predicted"/>
<reference evidence="3 4" key="1">
    <citation type="submission" date="2017-10" db="EMBL/GenBank/DDBJ databases">
        <title>Two draft genome sequences of Pusillimonas sp. strains isolated from a nitrate- and radionuclide-contaminated groundwater in Russia.</title>
        <authorList>
            <person name="Grouzdev D.S."/>
            <person name="Tourova T.P."/>
            <person name="Goeva M.A."/>
            <person name="Babich T.L."/>
            <person name="Sokolova D.S."/>
            <person name="Abdullin R."/>
            <person name="Poltaraus A.B."/>
            <person name="Toshchakov S.V."/>
            <person name="Nazina T.N."/>
        </authorList>
    </citation>
    <scope>NUCLEOTIDE SEQUENCE [LARGE SCALE GENOMIC DNA]</scope>
    <source>
        <strain evidence="3 4">JR1/69-2-13</strain>
    </source>
</reference>
<dbReference type="Pfam" id="PF08770">
    <property type="entry name" value="SoxZ"/>
    <property type="match status" value="1"/>
</dbReference>
<keyword evidence="4" id="KW-1185">Reference proteome</keyword>
<dbReference type="SUPFAM" id="SSF81296">
    <property type="entry name" value="E set domains"/>
    <property type="match status" value="1"/>
</dbReference>
<evidence type="ECO:0000313" key="4">
    <source>
        <dbReference type="Proteomes" id="UP000234328"/>
    </source>
</evidence>
<dbReference type="Proteomes" id="UP000234328">
    <property type="component" value="Unassembled WGS sequence"/>
</dbReference>
<dbReference type="Gene3D" id="2.60.40.10">
    <property type="entry name" value="Immunoglobulins"/>
    <property type="match status" value="1"/>
</dbReference>
<evidence type="ECO:0008006" key="5">
    <source>
        <dbReference type="Google" id="ProtNLM"/>
    </source>
</evidence>